<evidence type="ECO:0000256" key="1">
    <source>
        <dbReference type="SAM" id="SignalP"/>
    </source>
</evidence>
<dbReference type="Proteomes" id="UP000232883">
    <property type="component" value="Chromosome"/>
</dbReference>
<protein>
    <recommendedName>
        <fullName evidence="2">Beta-lactamase-related domain-containing protein</fullName>
    </recommendedName>
</protein>
<dbReference type="SUPFAM" id="SSF56601">
    <property type="entry name" value="beta-lactamase/transpeptidase-like"/>
    <property type="match status" value="1"/>
</dbReference>
<reference evidence="3 4" key="1">
    <citation type="submission" date="2017-11" db="EMBL/GenBank/DDBJ databases">
        <title>Taxonomic description and genome sequences of Spirosoma HA7 sp. nov., isolated from pollen microhabitat of Corylus avellana.</title>
        <authorList>
            <person name="Ambika Manirajan B."/>
            <person name="Suarez C."/>
            <person name="Ratering S."/>
            <person name="Geissler-Plaum R."/>
            <person name="Cardinale M."/>
            <person name="Sylvia S."/>
        </authorList>
    </citation>
    <scope>NUCLEOTIDE SEQUENCE [LARGE SCALE GENOMIC DNA]</scope>
    <source>
        <strain evidence="3 4">HA7</strain>
    </source>
</reference>
<keyword evidence="1" id="KW-0732">Signal</keyword>
<dbReference type="OrthoDB" id="9793489at2"/>
<proteinExistence type="predicted"/>
<evidence type="ECO:0000259" key="2">
    <source>
        <dbReference type="Pfam" id="PF00144"/>
    </source>
</evidence>
<feature type="signal peptide" evidence="1">
    <location>
        <begin position="1"/>
        <end position="21"/>
    </location>
</feature>
<dbReference type="RefSeq" id="WP_100987844.1">
    <property type="nucleotide sequence ID" value="NZ_CP025096.1"/>
</dbReference>
<dbReference type="AlphaFoldDB" id="A0A2K8YWV8"/>
<feature type="domain" description="Beta-lactamase-related" evidence="2">
    <location>
        <begin position="38"/>
        <end position="366"/>
    </location>
</feature>
<dbReference type="PANTHER" id="PTHR46825">
    <property type="entry name" value="D-ALANYL-D-ALANINE-CARBOXYPEPTIDASE/ENDOPEPTIDASE AMPH"/>
    <property type="match status" value="1"/>
</dbReference>
<dbReference type="KEGG" id="spir:CWM47_10015"/>
<dbReference type="InterPro" id="IPR012338">
    <property type="entry name" value="Beta-lactam/transpept-like"/>
</dbReference>
<sequence>MMRTSHLLLGFGYLTATLGFAQSPFSPLSSTALERKTDSLFAHANASNTPGGVIAVLYKGDVLLKKGYGMADIANKIPLTPASLFNIASTAKQFTATCITLLEEQGKLSFEDDIRTYFPQFQVKKTITIRHLISHTSGLREAYVLAALSGKVNLKGQVRKQYKTTAHLLQLMAKQQELNFEPGQEFAYTNINYILLGEIVRKVSGLSLAQFADQSIFKPLGMTHTYFNDPQAITRAGRATPYQLIDEKKRKFKPLSIRHDQGVVGDNNLITSVDDLIRWDQNFAANRLGLGQQSLVKTLQTRYILSSGDTIHYAFGLNVTPYKTTRSIGHGGDDYRYTSLMMRFPAYDLDLIYLSNQSDYQDTQQKVFALADVLLNVSAPITKLVREPLQASLPFDSLYFKPFEGHYMGSGAKNRYSFREVFIRNGKPYLSFQPQPNKHVFELLPLGSQHYRFKVEEPDVYVEAWFTQPKVGGQSRLSERFKTDTLHYDRRLTAPSSTSVLTQFTGLYRSQELNGQLKVKVKGHGLTIKRGLITIHAIPIGEDTFYAPENRAIFYFKRDKAGLISEFLISAVDFRNVRYSR</sequence>
<keyword evidence="4" id="KW-1185">Reference proteome</keyword>
<dbReference type="Gene3D" id="3.40.710.10">
    <property type="entry name" value="DD-peptidase/beta-lactamase superfamily"/>
    <property type="match status" value="1"/>
</dbReference>
<dbReference type="Pfam" id="PF00144">
    <property type="entry name" value="Beta-lactamase"/>
    <property type="match status" value="1"/>
</dbReference>
<evidence type="ECO:0000313" key="4">
    <source>
        <dbReference type="Proteomes" id="UP000232883"/>
    </source>
</evidence>
<feature type="chain" id="PRO_5014642519" description="Beta-lactamase-related domain-containing protein" evidence="1">
    <location>
        <begin position="22"/>
        <end position="581"/>
    </location>
</feature>
<gene>
    <name evidence="3" type="ORF">CWM47_10015</name>
</gene>
<organism evidence="3 4">
    <name type="scientific">Spirosoma pollinicola</name>
    <dbReference type="NCBI Taxonomy" id="2057025"/>
    <lineage>
        <taxon>Bacteria</taxon>
        <taxon>Pseudomonadati</taxon>
        <taxon>Bacteroidota</taxon>
        <taxon>Cytophagia</taxon>
        <taxon>Cytophagales</taxon>
        <taxon>Cytophagaceae</taxon>
        <taxon>Spirosoma</taxon>
    </lineage>
</organism>
<name>A0A2K8YWV8_9BACT</name>
<dbReference type="InterPro" id="IPR001466">
    <property type="entry name" value="Beta-lactam-related"/>
</dbReference>
<evidence type="ECO:0000313" key="3">
    <source>
        <dbReference type="EMBL" id="AUD02125.1"/>
    </source>
</evidence>
<dbReference type="EMBL" id="CP025096">
    <property type="protein sequence ID" value="AUD02125.1"/>
    <property type="molecule type" value="Genomic_DNA"/>
</dbReference>
<accession>A0A2K8YWV8</accession>
<dbReference type="PANTHER" id="PTHR46825:SF9">
    <property type="entry name" value="BETA-LACTAMASE-RELATED DOMAIN-CONTAINING PROTEIN"/>
    <property type="match status" value="1"/>
</dbReference>
<dbReference type="InterPro" id="IPR050491">
    <property type="entry name" value="AmpC-like"/>
</dbReference>